<dbReference type="OrthoDB" id="5197715at2"/>
<feature type="compositionally biased region" description="Polar residues" evidence="1">
    <location>
        <begin position="1"/>
        <end position="15"/>
    </location>
</feature>
<sequence>MSKKNVATSGTTAIQVGQVLGSSKKDKPASPEKSDRKSTVTNVRIGNAKVGRQADTITGGIQL</sequence>
<dbReference type="Proteomes" id="UP000265768">
    <property type="component" value="Unassembled WGS sequence"/>
</dbReference>
<feature type="compositionally biased region" description="Basic and acidic residues" evidence="1">
    <location>
        <begin position="23"/>
        <end position="38"/>
    </location>
</feature>
<gene>
    <name evidence="2" type="ORF">D5H75_23620</name>
</gene>
<dbReference type="AlphaFoldDB" id="A0A3A4ANA8"/>
<protein>
    <submittedName>
        <fullName evidence="2">Uncharacterized protein</fullName>
    </submittedName>
</protein>
<accession>A0A3A4ANA8</accession>
<dbReference type="EMBL" id="QZEY01000010">
    <property type="protein sequence ID" value="RJL29945.1"/>
    <property type="molecule type" value="Genomic_DNA"/>
</dbReference>
<comment type="caution">
    <text evidence="2">The sequence shown here is derived from an EMBL/GenBank/DDBJ whole genome shotgun (WGS) entry which is preliminary data.</text>
</comment>
<evidence type="ECO:0000256" key="1">
    <source>
        <dbReference type="SAM" id="MobiDB-lite"/>
    </source>
</evidence>
<keyword evidence="3" id="KW-1185">Reference proteome</keyword>
<evidence type="ECO:0000313" key="3">
    <source>
        <dbReference type="Proteomes" id="UP000265768"/>
    </source>
</evidence>
<name>A0A3A4ANA8_9ACTN</name>
<feature type="region of interest" description="Disordered" evidence="1">
    <location>
        <begin position="1"/>
        <end position="63"/>
    </location>
</feature>
<evidence type="ECO:0000313" key="2">
    <source>
        <dbReference type="EMBL" id="RJL29945.1"/>
    </source>
</evidence>
<organism evidence="2 3">
    <name type="scientific">Bailinhaonella thermotolerans</name>
    <dbReference type="NCBI Taxonomy" id="1070861"/>
    <lineage>
        <taxon>Bacteria</taxon>
        <taxon>Bacillati</taxon>
        <taxon>Actinomycetota</taxon>
        <taxon>Actinomycetes</taxon>
        <taxon>Streptosporangiales</taxon>
        <taxon>Streptosporangiaceae</taxon>
        <taxon>Bailinhaonella</taxon>
    </lineage>
</organism>
<proteinExistence type="predicted"/>
<dbReference type="RefSeq" id="WP_119928723.1">
    <property type="nucleotide sequence ID" value="NZ_QZEY01000010.1"/>
</dbReference>
<reference evidence="2 3" key="1">
    <citation type="submission" date="2018-09" db="EMBL/GenBank/DDBJ databases">
        <title>YIM 75507 draft genome.</title>
        <authorList>
            <person name="Tang S."/>
            <person name="Feng Y."/>
        </authorList>
    </citation>
    <scope>NUCLEOTIDE SEQUENCE [LARGE SCALE GENOMIC DNA]</scope>
    <source>
        <strain evidence="2 3">YIM 75507</strain>
    </source>
</reference>